<evidence type="ECO:0000256" key="5">
    <source>
        <dbReference type="RuleBase" id="RU365068"/>
    </source>
</evidence>
<dbReference type="InterPro" id="IPR011545">
    <property type="entry name" value="DEAD/DEAH_box_helicase_dom"/>
</dbReference>
<evidence type="ECO:0000256" key="2">
    <source>
        <dbReference type="ARBA" id="ARBA00022801"/>
    </source>
</evidence>
<accession>A0AAD8LMB0</accession>
<dbReference type="InterPro" id="IPR001650">
    <property type="entry name" value="Helicase_C-like"/>
</dbReference>
<comment type="domain">
    <text evidence="5">The Q motif is unique to and characteristic of the DEAD box family of RNA helicases and controls ATP binding and hydrolysis.</text>
</comment>
<evidence type="ECO:0000256" key="4">
    <source>
        <dbReference type="ARBA" id="ARBA00022884"/>
    </source>
</evidence>
<sequence length="518" mass="59105">MAQAVAETRVSETLSLWVNRLYQLELTQSNRTSREILQEFDVHPHILDVLESHEITNLLPVQEKVIPFLLNASRFDRYSISTSDLVITAPTGQGKTLCYLLPVVDGIIKHKCCDLTAIVIAPTRELARQTYDFCIWFMDTDRSNYDLRKGALLKAHCCHGSASFLTDHLCLLNDSPQIVIFTPGRFVEHFNHRMVSKEKSLSFKSLKWIIIDEVDALLAQSFYNWTSAICAICEECREFDARKTLYSPLSHRPQKILVSATIPTKSSEMDLLQLNRPLLLKAGETVFTVPTTLHQKYLITTNRKKLYSLVMLMYSILHGAKSVEKAIVFSSQKETTHRIARTLEIFFKLCQSGIDVLELSSIISTKQRGEVLQSFQEQKTMCLVCSDVGSRGMNFPQTNNIINFDFPKSSTRYIHRIGRTARANNMGTSYALLDQQTEDRFNALISDMKIPTSLVEQVHIEHMLPNNMEEELLPIFNKTKDMADRCIELEGSGFISHDMPLPSSWESLLEKEQPEQSQ</sequence>
<proteinExistence type="inferred from homology"/>
<dbReference type="PROSITE" id="PS51194">
    <property type="entry name" value="HELICASE_CTER"/>
    <property type="match status" value="1"/>
</dbReference>
<comment type="function">
    <text evidence="5">RNA helicase.</text>
</comment>
<keyword evidence="4 5" id="KW-0694">RNA-binding</keyword>
<dbReference type="Gene3D" id="3.40.50.300">
    <property type="entry name" value="P-loop containing nucleotide triphosphate hydrolases"/>
    <property type="match status" value="2"/>
</dbReference>
<protein>
    <recommendedName>
        <fullName evidence="5">ATP-dependent RNA helicase</fullName>
        <ecNumber evidence="5">3.6.4.13</ecNumber>
    </recommendedName>
</protein>
<evidence type="ECO:0000259" key="7">
    <source>
        <dbReference type="PROSITE" id="PS51194"/>
    </source>
</evidence>
<dbReference type="SMART" id="SM00487">
    <property type="entry name" value="DEXDc"/>
    <property type="match status" value="1"/>
</dbReference>
<keyword evidence="2 5" id="KW-0378">Hydrolase</keyword>
<keyword evidence="5 8" id="KW-0347">Helicase</keyword>
<dbReference type="EMBL" id="JAVEPI010000004">
    <property type="protein sequence ID" value="KAK1442028.1"/>
    <property type="molecule type" value="Genomic_DNA"/>
</dbReference>
<name>A0AAD8LMB0_BABGI</name>
<dbReference type="EC" id="3.6.4.13" evidence="5"/>
<dbReference type="PANTHER" id="PTHR24031">
    <property type="entry name" value="RNA HELICASE"/>
    <property type="match status" value="1"/>
</dbReference>
<dbReference type="SUPFAM" id="SSF52540">
    <property type="entry name" value="P-loop containing nucleoside triphosphate hydrolases"/>
    <property type="match status" value="2"/>
</dbReference>
<evidence type="ECO:0000259" key="6">
    <source>
        <dbReference type="PROSITE" id="PS51192"/>
    </source>
</evidence>
<evidence type="ECO:0000313" key="9">
    <source>
        <dbReference type="Proteomes" id="UP001230268"/>
    </source>
</evidence>
<dbReference type="GO" id="GO:0003723">
    <property type="term" value="F:RNA binding"/>
    <property type="evidence" value="ECO:0007669"/>
    <property type="project" value="UniProtKB-UniRule"/>
</dbReference>
<comment type="catalytic activity">
    <reaction evidence="5">
        <text>ATP + H2O = ADP + phosphate + H(+)</text>
        <dbReference type="Rhea" id="RHEA:13065"/>
        <dbReference type="ChEBI" id="CHEBI:15377"/>
        <dbReference type="ChEBI" id="CHEBI:15378"/>
        <dbReference type="ChEBI" id="CHEBI:30616"/>
        <dbReference type="ChEBI" id="CHEBI:43474"/>
        <dbReference type="ChEBI" id="CHEBI:456216"/>
        <dbReference type="EC" id="3.6.4.13"/>
    </reaction>
</comment>
<dbReference type="Proteomes" id="UP001230268">
    <property type="component" value="Unassembled WGS sequence"/>
</dbReference>
<evidence type="ECO:0000256" key="3">
    <source>
        <dbReference type="ARBA" id="ARBA00022840"/>
    </source>
</evidence>
<reference evidence="8" key="1">
    <citation type="submission" date="2023-08" db="EMBL/GenBank/DDBJ databases">
        <title>Draft sequence of the Babesia gibsoni genome.</title>
        <authorList>
            <person name="Yamagishi J.Y."/>
            <person name="Xuan X.X."/>
        </authorList>
    </citation>
    <scope>NUCLEOTIDE SEQUENCE</scope>
    <source>
        <strain evidence="8">Azabu</strain>
    </source>
</reference>
<feature type="domain" description="Helicase C-terminal" evidence="7">
    <location>
        <begin position="315"/>
        <end position="472"/>
    </location>
</feature>
<comment type="similarity">
    <text evidence="5">Belongs to the DEAD box helicase family.</text>
</comment>
<dbReference type="InterPro" id="IPR014001">
    <property type="entry name" value="Helicase_ATP-bd"/>
</dbReference>
<evidence type="ECO:0000256" key="1">
    <source>
        <dbReference type="ARBA" id="ARBA00022741"/>
    </source>
</evidence>
<evidence type="ECO:0000313" key="8">
    <source>
        <dbReference type="EMBL" id="KAK1442028.1"/>
    </source>
</evidence>
<dbReference type="GO" id="GO:0003724">
    <property type="term" value="F:RNA helicase activity"/>
    <property type="evidence" value="ECO:0007669"/>
    <property type="project" value="UniProtKB-EC"/>
</dbReference>
<comment type="caution">
    <text evidence="8">The sequence shown here is derived from an EMBL/GenBank/DDBJ whole genome shotgun (WGS) entry which is preliminary data.</text>
</comment>
<dbReference type="Pfam" id="PF00270">
    <property type="entry name" value="DEAD"/>
    <property type="match status" value="1"/>
</dbReference>
<dbReference type="InterPro" id="IPR027417">
    <property type="entry name" value="P-loop_NTPase"/>
</dbReference>
<keyword evidence="1 5" id="KW-0547">Nucleotide-binding</keyword>
<feature type="domain" description="Helicase ATP-binding" evidence="6">
    <location>
        <begin position="76"/>
        <end position="280"/>
    </location>
</feature>
<organism evidence="8 9">
    <name type="scientific">Babesia gibsoni</name>
    <dbReference type="NCBI Taxonomy" id="33632"/>
    <lineage>
        <taxon>Eukaryota</taxon>
        <taxon>Sar</taxon>
        <taxon>Alveolata</taxon>
        <taxon>Apicomplexa</taxon>
        <taxon>Aconoidasida</taxon>
        <taxon>Piroplasmida</taxon>
        <taxon>Babesiidae</taxon>
        <taxon>Babesia</taxon>
    </lineage>
</organism>
<dbReference type="GO" id="GO:0016787">
    <property type="term" value="F:hydrolase activity"/>
    <property type="evidence" value="ECO:0007669"/>
    <property type="project" value="UniProtKB-KW"/>
</dbReference>
<dbReference type="CDD" id="cd18787">
    <property type="entry name" value="SF2_C_DEAD"/>
    <property type="match status" value="1"/>
</dbReference>
<keyword evidence="9" id="KW-1185">Reference proteome</keyword>
<dbReference type="PROSITE" id="PS51192">
    <property type="entry name" value="HELICASE_ATP_BIND_1"/>
    <property type="match status" value="1"/>
</dbReference>
<gene>
    <name evidence="8" type="ORF">BgAZ_400580</name>
</gene>
<keyword evidence="3 5" id="KW-0067">ATP-binding</keyword>
<dbReference type="SMART" id="SM00490">
    <property type="entry name" value="HELICc"/>
    <property type="match status" value="1"/>
</dbReference>
<dbReference type="GO" id="GO:0005524">
    <property type="term" value="F:ATP binding"/>
    <property type="evidence" value="ECO:0007669"/>
    <property type="project" value="UniProtKB-UniRule"/>
</dbReference>
<dbReference type="Pfam" id="PF00271">
    <property type="entry name" value="Helicase_C"/>
    <property type="match status" value="1"/>
</dbReference>
<dbReference type="AlphaFoldDB" id="A0AAD8LMB0"/>